<feature type="binding site" evidence="13">
    <location>
        <position position="217"/>
    </location>
    <ligand>
        <name>pyridoxal 5'-phosphate</name>
        <dbReference type="ChEBI" id="CHEBI:597326"/>
    </ligand>
</feature>
<protein>
    <recommendedName>
        <fullName evidence="13">Phosphoserine aminotransferase</fullName>
        <ecNumber evidence="13">2.6.1.52</ecNumber>
    </recommendedName>
    <alternativeName>
        <fullName evidence="13">Phosphohydroxythreonine aminotransferase</fullName>
        <shortName evidence="13">PSAT</shortName>
    </alternativeName>
</protein>
<keyword evidence="8 13" id="KW-0663">Pyridoxal phosphate</keyword>
<dbReference type="HAMAP" id="MF_00160">
    <property type="entry name" value="SerC_aminotrans_5"/>
    <property type="match status" value="1"/>
</dbReference>
<keyword evidence="10 13" id="KW-0718">Serine biosynthesis</keyword>
<dbReference type="OrthoDB" id="975012at2"/>
<dbReference type="Gene3D" id="3.40.640.10">
    <property type="entry name" value="Type I PLP-dependent aspartate aminotransferase-like (Major domain)"/>
    <property type="match status" value="1"/>
</dbReference>
<dbReference type="STRING" id="1160091.B9T39_05235"/>
<evidence type="ECO:0000256" key="1">
    <source>
        <dbReference type="ARBA" id="ARBA00003483"/>
    </source>
</evidence>
<gene>
    <name evidence="13" type="primary">serC</name>
    <name evidence="15" type="ORF">B9T39_05235</name>
</gene>
<evidence type="ECO:0000256" key="11">
    <source>
        <dbReference type="ARBA" id="ARBA00047630"/>
    </source>
</evidence>
<keyword evidence="5 13" id="KW-0032">Aminotransferase</keyword>
<evidence type="ECO:0000256" key="4">
    <source>
        <dbReference type="ARBA" id="ARBA00022490"/>
    </source>
</evidence>
<dbReference type="SUPFAM" id="SSF53383">
    <property type="entry name" value="PLP-dependent transferases"/>
    <property type="match status" value="1"/>
</dbReference>
<keyword evidence="4 13" id="KW-0963">Cytoplasm</keyword>
<evidence type="ECO:0000256" key="10">
    <source>
        <dbReference type="ARBA" id="ARBA00023299"/>
    </source>
</evidence>
<comment type="subcellular location">
    <subcellularLocation>
        <location evidence="13">Cytoplasm</location>
    </subcellularLocation>
</comment>
<dbReference type="GO" id="GO:0005737">
    <property type="term" value="C:cytoplasm"/>
    <property type="evidence" value="ECO:0007669"/>
    <property type="project" value="UniProtKB-SubCell"/>
</dbReference>
<feature type="binding site" evidence="13">
    <location>
        <position position="194"/>
    </location>
    <ligand>
        <name>pyridoxal 5'-phosphate</name>
        <dbReference type="ChEBI" id="CHEBI:597326"/>
    </ligand>
</feature>
<dbReference type="InterPro" id="IPR022278">
    <property type="entry name" value="Pser_aminoTfrase"/>
</dbReference>
<dbReference type="GO" id="GO:0006564">
    <property type="term" value="P:L-serine biosynthetic process"/>
    <property type="evidence" value="ECO:0007669"/>
    <property type="project" value="UniProtKB-UniRule"/>
</dbReference>
<evidence type="ECO:0000313" key="16">
    <source>
        <dbReference type="Proteomes" id="UP000243540"/>
    </source>
</evidence>
<comment type="caution">
    <text evidence="15">The sequence shown here is derived from an EMBL/GenBank/DDBJ whole genome shotgun (WGS) entry which is preliminary data.</text>
</comment>
<dbReference type="EC" id="2.6.1.52" evidence="13"/>
<dbReference type="GO" id="GO:0004648">
    <property type="term" value="F:O-phospho-L-serine:2-oxoglutarate aminotransferase activity"/>
    <property type="evidence" value="ECO:0007669"/>
    <property type="project" value="UniProtKB-UniRule"/>
</dbReference>
<feature type="binding site" evidence="13">
    <location>
        <position position="63"/>
    </location>
    <ligand>
        <name>L-glutamate</name>
        <dbReference type="ChEBI" id="CHEBI:29985"/>
    </ligand>
</feature>
<dbReference type="PANTHER" id="PTHR21152:SF40">
    <property type="entry name" value="ALANINE--GLYOXYLATE AMINOTRANSFERASE"/>
    <property type="match status" value="1"/>
</dbReference>
<dbReference type="PANTHER" id="PTHR21152">
    <property type="entry name" value="AMINOTRANSFERASE CLASS V"/>
    <property type="match status" value="1"/>
</dbReference>
<dbReference type="AlphaFoldDB" id="A0A1Y2SXY9"/>
<feature type="binding site" evidence="13">
    <location>
        <position position="121"/>
    </location>
    <ligand>
        <name>pyridoxal 5'-phosphate</name>
        <dbReference type="ChEBI" id="CHEBI:597326"/>
    </ligand>
</feature>
<evidence type="ECO:0000256" key="13">
    <source>
        <dbReference type="HAMAP-Rule" id="MF_00160"/>
    </source>
</evidence>
<evidence type="ECO:0000313" key="15">
    <source>
        <dbReference type="EMBL" id="OTA29075.1"/>
    </source>
</evidence>
<comment type="cofactor">
    <cofactor evidence="13">
        <name>pyridoxal 5'-phosphate</name>
        <dbReference type="ChEBI" id="CHEBI:597326"/>
    </cofactor>
    <text evidence="13">Binds 1 pyridoxal phosphate per subunit.</text>
</comment>
<evidence type="ECO:0000256" key="6">
    <source>
        <dbReference type="ARBA" id="ARBA00022605"/>
    </source>
</evidence>
<feature type="domain" description="Aminotransferase class V" evidence="14">
    <location>
        <begin position="44"/>
        <end position="363"/>
    </location>
</feature>
<comment type="pathway">
    <text evidence="13">Cofactor biosynthesis; pyridoxine 5'-phosphate biosynthesis; pyridoxine 5'-phosphate from D-erythrose 4-phosphate: step 3/5.</text>
</comment>
<evidence type="ECO:0000256" key="3">
    <source>
        <dbReference type="ARBA" id="ARBA00006904"/>
    </source>
</evidence>
<keyword evidence="9 13" id="KW-0664">Pyridoxine biosynthesis</keyword>
<evidence type="ECO:0000256" key="7">
    <source>
        <dbReference type="ARBA" id="ARBA00022679"/>
    </source>
</evidence>
<dbReference type="GO" id="GO:0019265">
    <property type="term" value="P:glycine biosynthetic process, by transamination of glyoxylate"/>
    <property type="evidence" value="ECO:0007669"/>
    <property type="project" value="TreeGrafter"/>
</dbReference>
<dbReference type="InterPro" id="IPR015424">
    <property type="entry name" value="PyrdxlP-dep_Trfase"/>
</dbReference>
<feature type="modified residue" description="N6-(pyridoxal phosphate)lysine" evidence="13">
    <location>
        <position position="218"/>
    </location>
</feature>
<organism evidence="15 16">
    <name type="scientific">Alloscardovia macacae</name>
    <dbReference type="NCBI Taxonomy" id="1160091"/>
    <lineage>
        <taxon>Bacteria</taxon>
        <taxon>Bacillati</taxon>
        <taxon>Actinomycetota</taxon>
        <taxon>Actinomycetes</taxon>
        <taxon>Bifidobacteriales</taxon>
        <taxon>Bifidobacteriaceae</taxon>
        <taxon>Alloscardovia</taxon>
    </lineage>
</organism>
<dbReference type="Pfam" id="PF00266">
    <property type="entry name" value="Aminotran_5"/>
    <property type="match status" value="1"/>
</dbReference>
<dbReference type="GO" id="GO:0008453">
    <property type="term" value="F:alanine-glyoxylate transaminase activity"/>
    <property type="evidence" value="ECO:0007669"/>
    <property type="project" value="TreeGrafter"/>
</dbReference>
<evidence type="ECO:0000256" key="2">
    <source>
        <dbReference type="ARBA" id="ARBA00005099"/>
    </source>
</evidence>
<dbReference type="NCBIfam" id="TIGR01366">
    <property type="entry name" value="serC_3"/>
    <property type="match status" value="1"/>
</dbReference>
<comment type="pathway">
    <text evidence="2 13">Amino-acid biosynthesis; L-serine biosynthesis; L-serine from 3-phospho-D-glycerate: step 2/3.</text>
</comment>
<comment type="function">
    <text evidence="1 13">Catalyzes the reversible conversion of 3-phosphohydroxypyruvate to phosphoserine and of 3-hydroxy-2-oxo-4-phosphonooxybutanoate to phosphohydroxythreonine.</text>
</comment>
<comment type="catalytic activity">
    <reaction evidence="11 13">
        <text>4-(phosphooxy)-L-threonine + 2-oxoglutarate = (R)-3-hydroxy-2-oxo-4-phosphooxybutanoate + L-glutamate</text>
        <dbReference type="Rhea" id="RHEA:16573"/>
        <dbReference type="ChEBI" id="CHEBI:16810"/>
        <dbReference type="ChEBI" id="CHEBI:29985"/>
        <dbReference type="ChEBI" id="CHEBI:58452"/>
        <dbReference type="ChEBI" id="CHEBI:58538"/>
        <dbReference type="EC" id="2.6.1.52"/>
    </reaction>
</comment>
<keyword evidence="7 13" id="KW-0808">Transferase</keyword>
<sequence length="404" mass="43591">MSDSAGIQPLPLDLLPFDLPLDLLPFDLLPSDGRFGSGPSKIRHEQLEYLTGEGAQLMGTSHRQAPIKDVVASIQQGIRELYHLPDDYDVVLGNGGASAFWDMACACLIERKSAFGVYGSFSKKFADSAARAPFLEAPVLFEAEPGRYRLPEATGEAADADVFAWAHNETSTGVLTPVRRVHSATRPDALTIVDGTSAAAGTIIDPREVDVYYFSPQKGFGADGGLWVALASPRAIERAERIERETQAATQSTVRWIPPFLSFTKAVANSRKHQTLNTPAIATLLLMKNQIDWLLKNGGIEWAAARCAASANVLYEWAEASTFAHPFVADREARSSVVVTIDLTEELPASDVLAALRANGIVDVAGYRGLGRNQLRVGVFPSVETQDVVALTDCIDAVVAQLRA</sequence>
<dbReference type="EMBL" id="NEKC01000009">
    <property type="protein sequence ID" value="OTA29075.1"/>
    <property type="molecule type" value="Genomic_DNA"/>
</dbReference>
<dbReference type="InterPro" id="IPR015421">
    <property type="entry name" value="PyrdxlP-dep_Trfase_major"/>
</dbReference>
<dbReference type="UniPathway" id="UPA00244">
    <property type="reaction ID" value="UER00311"/>
</dbReference>
<proteinExistence type="inferred from homology"/>
<reference evidence="15 16" key="1">
    <citation type="submission" date="2017-04" db="EMBL/GenBank/DDBJ databases">
        <title>Draft genome sequences of Alloscardovia macacae UMA81211 and UMA81212 isolated from the feces of a rhesus macaque (Macaca mulatta).</title>
        <authorList>
            <person name="Albert K."/>
            <person name="Sela D.A."/>
        </authorList>
    </citation>
    <scope>NUCLEOTIDE SEQUENCE [LARGE SCALE GENOMIC DNA]</scope>
    <source>
        <strain evidence="15 16">UMA81212</strain>
    </source>
</reference>
<evidence type="ECO:0000259" key="14">
    <source>
        <dbReference type="Pfam" id="PF00266"/>
    </source>
</evidence>
<dbReference type="GO" id="GO:0004760">
    <property type="term" value="F:L-serine-pyruvate transaminase activity"/>
    <property type="evidence" value="ECO:0007669"/>
    <property type="project" value="TreeGrafter"/>
</dbReference>
<feature type="binding site" evidence="13">
    <location>
        <begin position="97"/>
        <end position="98"/>
    </location>
    <ligand>
        <name>pyridoxal 5'-phosphate</name>
        <dbReference type="ChEBI" id="CHEBI:597326"/>
    </ligand>
</feature>
<accession>A0A1Y2SXY9</accession>
<dbReference type="UniPathway" id="UPA00135">
    <property type="reaction ID" value="UER00197"/>
</dbReference>
<name>A0A1Y2SXY9_9BIFI</name>
<comment type="caution">
    <text evidence="13">Lacks conserved residue(s) required for the propagation of feature annotation.</text>
</comment>
<evidence type="ECO:0000256" key="9">
    <source>
        <dbReference type="ARBA" id="ARBA00023096"/>
    </source>
</evidence>
<evidence type="ECO:0000256" key="5">
    <source>
        <dbReference type="ARBA" id="ARBA00022576"/>
    </source>
</evidence>
<dbReference type="Gene3D" id="3.90.1150.10">
    <property type="entry name" value="Aspartate Aminotransferase, domain 1"/>
    <property type="match status" value="1"/>
</dbReference>
<dbReference type="InterPro" id="IPR006272">
    <property type="entry name" value="Pser_aminoTfrase_mycobac"/>
</dbReference>
<dbReference type="GO" id="GO:0008615">
    <property type="term" value="P:pyridoxine biosynthetic process"/>
    <property type="evidence" value="ECO:0007669"/>
    <property type="project" value="UniProtKB-UniRule"/>
</dbReference>
<dbReference type="InterPro" id="IPR000192">
    <property type="entry name" value="Aminotrans_V_dom"/>
</dbReference>
<feature type="binding site" evidence="13">
    <location>
        <begin position="277"/>
        <end position="278"/>
    </location>
    <ligand>
        <name>pyridoxal 5'-phosphate</name>
        <dbReference type="ChEBI" id="CHEBI:597326"/>
    </ligand>
</feature>
<feature type="binding site" evidence="13">
    <location>
        <position position="170"/>
    </location>
    <ligand>
        <name>pyridoxal 5'-phosphate</name>
        <dbReference type="ChEBI" id="CHEBI:597326"/>
    </ligand>
</feature>
<dbReference type="GO" id="GO:0030170">
    <property type="term" value="F:pyridoxal phosphate binding"/>
    <property type="evidence" value="ECO:0007669"/>
    <property type="project" value="UniProtKB-UniRule"/>
</dbReference>
<keyword evidence="6 13" id="KW-0028">Amino-acid biosynthesis</keyword>
<comment type="subunit">
    <text evidence="13">Homodimer.</text>
</comment>
<evidence type="ECO:0000256" key="12">
    <source>
        <dbReference type="ARBA" id="ARBA00049007"/>
    </source>
</evidence>
<comment type="catalytic activity">
    <reaction evidence="12 13">
        <text>O-phospho-L-serine + 2-oxoglutarate = 3-phosphooxypyruvate + L-glutamate</text>
        <dbReference type="Rhea" id="RHEA:14329"/>
        <dbReference type="ChEBI" id="CHEBI:16810"/>
        <dbReference type="ChEBI" id="CHEBI:18110"/>
        <dbReference type="ChEBI" id="CHEBI:29985"/>
        <dbReference type="ChEBI" id="CHEBI:57524"/>
        <dbReference type="EC" id="2.6.1.52"/>
    </reaction>
</comment>
<dbReference type="InterPro" id="IPR015422">
    <property type="entry name" value="PyrdxlP-dep_Trfase_small"/>
</dbReference>
<comment type="similarity">
    <text evidence="3 13">Belongs to the class-V pyridoxal-phosphate-dependent aminotransferase family. SerC subfamily.</text>
</comment>
<dbReference type="Proteomes" id="UP000243540">
    <property type="component" value="Unassembled WGS sequence"/>
</dbReference>
<dbReference type="PIRSF" id="PIRSF000525">
    <property type="entry name" value="SerC"/>
    <property type="match status" value="1"/>
</dbReference>
<evidence type="ECO:0000256" key="8">
    <source>
        <dbReference type="ARBA" id="ARBA00022898"/>
    </source>
</evidence>